<comment type="caution">
    <text evidence="1">The sequence shown here is derived from an EMBL/GenBank/DDBJ whole genome shotgun (WGS) entry which is preliminary data.</text>
</comment>
<protein>
    <submittedName>
        <fullName evidence="1">Uncharacterized protein</fullName>
    </submittedName>
</protein>
<evidence type="ECO:0000313" key="1">
    <source>
        <dbReference type="EMBL" id="MCI3270322.1"/>
    </source>
</evidence>
<dbReference type="Proteomes" id="UP001165269">
    <property type="component" value="Unassembled WGS sequence"/>
</dbReference>
<dbReference type="RefSeq" id="WP_242760903.1">
    <property type="nucleotide sequence ID" value="NZ_JALDAY010000001.1"/>
</dbReference>
<sequence length="223" mass="24487">MTAHEVARLLPSVSALRDRCRAMAVLEAILSPEWGDRYHSYDHRWAPGVELASMRDGSGDEYSVVFTPEGTYIRGFAHESPMSPYQADGPWPGVVDTVPQPLRGWVTEPAFCDEHGMPVVTACLWREPADEVWRTGEVEYPDDPDPDGANDLFRLLVAPEPLAAEAFREFAEDYYGEPLDPAALRHVYELRPLTEEIVTVLNSASTLADVAGDAAAAGYPVAG</sequence>
<evidence type="ECO:0000313" key="2">
    <source>
        <dbReference type="Proteomes" id="UP001165269"/>
    </source>
</evidence>
<organism evidence="1 2">
    <name type="scientific">Streptomyces cylindrosporus</name>
    <dbReference type="NCBI Taxonomy" id="2927583"/>
    <lineage>
        <taxon>Bacteria</taxon>
        <taxon>Bacillati</taxon>
        <taxon>Actinomycetota</taxon>
        <taxon>Actinomycetes</taxon>
        <taxon>Kitasatosporales</taxon>
        <taxon>Streptomycetaceae</taxon>
        <taxon>Streptomyces</taxon>
    </lineage>
</organism>
<reference evidence="1" key="1">
    <citation type="submission" date="2022-03" db="EMBL/GenBank/DDBJ databases">
        <title>Streptomyces 7R015 and 7R016 isolated from Barleria lupulina in Thailand.</title>
        <authorList>
            <person name="Kanchanasin P."/>
            <person name="Phongsopitanun W."/>
            <person name="Tanasupawat S."/>
        </authorList>
    </citation>
    <scope>NUCLEOTIDE SEQUENCE</scope>
    <source>
        <strain evidence="1">7R015</strain>
    </source>
</reference>
<keyword evidence="2" id="KW-1185">Reference proteome</keyword>
<proteinExistence type="predicted"/>
<gene>
    <name evidence="1" type="ORF">MQP27_04245</name>
</gene>
<dbReference type="EMBL" id="JALDAY010000001">
    <property type="protein sequence ID" value="MCI3270322.1"/>
    <property type="molecule type" value="Genomic_DNA"/>
</dbReference>
<name>A0ABS9XZD9_9ACTN</name>
<accession>A0ABS9XZD9</accession>